<dbReference type="PROSITE" id="PS51755">
    <property type="entry name" value="OMPR_PHOB"/>
    <property type="match status" value="1"/>
</dbReference>
<gene>
    <name evidence="5" type="ORF">SAMN04489800_1767</name>
</gene>
<evidence type="ECO:0000313" key="5">
    <source>
        <dbReference type="EMBL" id="SEE68819.1"/>
    </source>
</evidence>
<keyword evidence="3" id="KW-0472">Membrane</keyword>
<dbReference type="InterPro" id="IPR036388">
    <property type="entry name" value="WH-like_DNA-bd_sf"/>
</dbReference>
<feature type="domain" description="OmpR/PhoB-type" evidence="4">
    <location>
        <begin position="2"/>
        <end position="104"/>
    </location>
</feature>
<dbReference type="AlphaFoldDB" id="A0A0J6GA66"/>
<evidence type="ECO:0000256" key="1">
    <source>
        <dbReference type="ARBA" id="ARBA00023125"/>
    </source>
</evidence>
<dbReference type="InterPro" id="IPR001867">
    <property type="entry name" value="OmpR/PhoB-type_DNA-bd"/>
</dbReference>
<evidence type="ECO:0000313" key="6">
    <source>
        <dbReference type="Proteomes" id="UP000183613"/>
    </source>
</evidence>
<evidence type="ECO:0000259" key="4">
    <source>
        <dbReference type="PROSITE" id="PS51755"/>
    </source>
</evidence>
<organism evidence="5 6">
    <name type="scientific">Pseudomonas deceptionensis</name>
    <dbReference type="NCBI Taxonomy" id="882211"/>
    <lineage>
        <taxon>Bacteria</taxon>
        <taxon>Pseudomonadati</taxon>
        <taxon>Pseudomonadota</taxon>
        <taxon>Gammaproteobacteria</taxon>
        <taxon>Pseudomonadales</taxon>
        <taxon>Pseudomonadaceae</taxon>
        <taxon>Pseudomonas</taxon>
    </lineage>
</organism>
<dbReference type="Proteomes" id="UP000183613">
    <property type="component" value="Unassembled WGS sequence"/>
</dbReference>
<dbReference type="SUPFAM" id="SSF46894">
    <property type="entry name" value="C-terminal effector domain of the bipartite response regulators"/>
    <property type="match status" value="1"/>
</dbReference>
<keyword evidence="1 2" id="KW-0238">DNA-binding</keyword>
<dbReference type="GO" id="GO:0000160">
    <property type="term" value="P:phosphorelay signal transduction system"/>
    <property type="evidence" value="ECO:0007669"/>
    <property type="project" value="InterPro"/>
</dbReference>
<keyword evidence="3" id="KW-0812">Transmembrane</keyword>
<dbReference type="GO" id="GO:0003677">
    <property type="term" value="F:DNA binding"/>
    <property type="evidence" value="ECO:0007669"/>
    <property type="project" value="UniProtKB-UniRule"/>
</dbReference>
<dbReference type="SMART" id="SM00862">
    <property type="entry name" value="Trans_reg_C"/>
    <property type="match status" value="1"/>
</dbReference>
<dbReference type="RefSeq" id="WP_048359093.1">
    <property type="nucleotide sequence ID" value="NZ_FNUD01000002.1"/>
</dbReference>
<dbReference type="EMBL" id="FNUD01000002">
    <property type="protein sequence ID" value="SEE68819.1"/>
    <property type="molecule type" value="Genomic_DNA"/>
</dbReference>
<protein>
    <submittedName>
        <fullName evidence="5">DNA-binding winged helix-turn-helix (WHTH) domain-containing protein</fullName>
    </submittedName>
</protein>
<reference evidence="5" key="1">
    <citation type="submission" date="2016-10" db="EMBL/GenBank/DDBJ databases">
        <authorList>
            <person name="Varghese N."/>
            <person name="Submissions S."/>
        </authorList>
    </citation>
    <scope>NUCLEOTIDE SEQUENCE [LARGE SCALE GENOMIC DNA]</scope>
    <source>
        <strain evidence="5">LMG 25555</strain>
    </source>
</reference>
<dbReference type="Gene3D" id="1.10.10.10">
    <property type="entry name" value="Winged helix-like DNA-binding domain superfamily/Winged helix DNA-binding domain"/>
    <property type="match status" value="1"/>
</dbReference>
<dbReference type="Pfam" id="PF00486">
    <property type="entry name" value="Trans_reg_C"/>
    <property type="match status" value="1"/>
</dbReference>
<dbReference type="PATRIC" id="fig|882211.3.peg.1288"/>
<feature type="DNA-binding region" description="OmpR/PhoB-type" evidence="2">
    <location>
        <begin position="2"/>
        <end position="104"/>
    </location>
</feature>
<keyword evidence="6" id="KW-1185">Reference proteome</keyword>
<evidence type="ECO:0000256" key="2">
    <source>
        <dbReference type="PROSITE-ProRule" id="PRU01091"/>
    </source>
</evidence>
<feature type="transmembrane region" description="Helical" evidence="3">
    <location>
        <begin position="153"/>
        <end position="173"/>
    </location>
</feature>
<proteinExistence type="predicted"/>
<name>A0A0J6GA66_PSEDM</name>
<dbReference type="OrthoDB" id="1971692at2"/>
<evidence type="ECO:0000256" key="3">
    <source>
        <dbReference type="SAM" id="Phobius"/>
    </source>
</evidence>
<dbReference type="InterPro" id="IPR016032">
    <property type="entry name" value="Sig_transdc_resp-reg_C-effctor"/>
</dbReference>
<accession>A0A0J6GA66</accession>
<dbReference type="GO" id="GO:0006355">
    <property type="term" value="P:regulation of DNA-templated transcription"/>
    <property type="evidence" value="ECO:0007669"/>
    <property type="project" value="InterPro"/>
</dbReference>
<sequence length="272" mass="29499">MARYLIAGVMLFDDELYEVSGAGDAVQSVMLGAAASRCFSTLLEAQGSIVTKKELLHAGWERYGQQVSTNSVNQSIAQIRRCLSTVGHCDYVVTVPRIGYKVSDALSIEKLGDCTQPVAGVECSIGRDIKPLSVMLGVQGAVPADEKHSRRKYLSLFGLLLFNMLLAFGWQAMKLSTPLSSAIELSYLPVPGKHGVHLFSAPGLSANPERVNAHLLKLKEKPPAFTALASYPYVYLNGALRDDVYGYFLCRDPIEISVSGCISYFVVDGPES</sequence>
<keyword evidence="3" id="KW-1133">Transmembrane helix</keyword>
<comment type="caution">
    <text evidence="5">The sequence shown here is derived from an EMBL/GenBank/DDBJ whole genome shotgun (WGS) entry which is preliminary data.</text>
</comment>